<reference evidence="2" key="1">
    <citation type="submission" date="2016-05" db="EMBL/GenBank/DDBJ databases">
        <authorList>
            <person name="Lavstsen T."/>
            <person name="Jespersen J.S."/>
        </authorList>
    </citation>
    <scope>NUCLEOTIDE SEQUENCE</scope>
    <source>
        <tissue evidence="2">Brain</tissue>
    </source>
</reference>
<keyword evidence="2" id="KW-0371">Homeobox</keyword>
<feature type="non-terminal residue" evidence="2">
    <location>
        <position position="1"/>
    </location>
</feature>
<sequence>RRRACRKRRTTSLQLQKTQRATLSQITPRTPASWTRRTRISPNSARSAPEPLSLTRRYSSWNAASTT</sequence>
<proteinExistence type="predicted"/>
<feature type="region of interest" description="Disordered" evidence="1">
    <location>
        <begin position="1"/>
        <end position="51"/>
    </location>
</feature>
<organism evidence="2">
    <name type="scientific">Nothobranchius pienaari</name>
    <dbReference type="NCBI Taxonomy" id="704102"/>
    <lineage>
        <taxon>Eukaryota</taxon>
        <taxon>Metazoa</taxon>
        <taxon>Chordata</taxon>
        <taxon>Craniata</taxon>
        <taxon>Vertebrata</taxon>
        <taxon>Euteleostomi</taxon>
        <taxon>Actinopterygii</taxon>
        <taxon>Neopterygii</taxon>
        <taxon>Teleostei</taxon>
        <taxon>Neoteleostei</taxon>
        <taxon>Acanthomorphata</taxon>
        <taxon>Ovalentaria</taxon>
        <taxon>Atherinomorphae</taxon>
        <taxon>Cyprinodontiformes</taxon>
        <taxon>Nothobranchiidae</taxon>
        <taxon>Nothobranchius</taxon>
    </lineage>
</organism>
<name>A0A1A8L3R8_9TELE</name>
<accession>A0A1A8L3R8</accession>
<protein>
    <submittedName>
        <fullName evidence="2">NK3 homeobox 2</fullName>
    </submittedName>
</protein>
<evidence type="ECO:0000256" key="1">
    <source>
        <dbReference type="SAM" id="MobiDB-lite"/>
    </source>
</evidence>
<feature type="non-terminal residue" evidence="2">
    <location>
        <position position="67"/>
    </location>
</feature>
<dbReference type="GO" id="GO:0003677">
    <property type="term" value="F:DNA binding"/>
    <property type="evidence" value="ECO:0007669"/>
    <property type="project" value="UniProtKB-KW"/>
</dbReference>
<feature type="compositionally biased region" description="Polar residues" evidence="1">
    <location>
        <begin position="11"/>
        <end position="46"/>
    </location>
</feature>
<dbReference type="AlphaFoldDB" id="A0A1A8L3R8"/>
<reference evidence="2" key="2">
    <citation type="submission" date="2016-06" db="EMBL/GenBank/DDBJ databases">
        <title>The genome of a short-lived fish provides insights into sex chromosome evolution and the genetic control of aging.</title>
        <authorList>
            <person name="Reichwald K."/>
            <person name="Felder M."/>
            <person name="Petzold A."/>
            <person name="Koch P."/>
            <person name="Groth M."/>
            <person name="Platzer M."/>
        </authorList>
    </citation>
    <scope>NUCLEOTIDE SEQUENCE</scope>
    <source>
        <tissue evidence="2">Brain</tissue>
    </source>
</reference>
<keyword evidence="2" id="KW-0238">DNA-binding</keyword>
<feature type="compositionally biased region" description="Basic residues" evidence="1">
    <location>
        <begin position="1"/>
        <end position="10"/>
    </location>
</feature>
<gene>
    <name evidence="2" type="primary">NKX3.2</name>
</gene>
<dbReference type="EMBL" id="HAEF01001905">
    <property type="protein sequence ID" value="SBR39287.1"/>
    <property type="molecule type" value="Transcribed_RNA"/>
</dbReference>
<evidence type="ECO:0000313" key="2">
    <source>
        <dbReference type="EMBL" id="SBR39287.1"/>
    </source>
</evidence>